<sequence length="159" mass="17727">MKPPLELDERVVVAELVGPRAAGDIIKNFLVSLLLSRLGETILGRVGSSAPLDHPHAKHARDALWRHLADESEGDGGRTNALELLGLYEAVLGAKVCQHFEGEKRMWRLRACSSFFSRNSSVYRPRAAPNTGTLSWRINPPRRNWTVSGSSYLVITVWR</sequence>
<organism evidence="1 2">
    <name type="scientific">Gossypium barbadense</name>
    <name type="common">Sea Island cotton</name>
    <name type="synonym">Hibiscus barbadensis</name>
    <dbReference type="NCBI Taxonomy" id="3634"/>
    <lineage>
        <taxon>Eukaryota</taxon>
        <taxon>Viridiplantae</taxon>
        <taxon>Streptophyta</taxon>
        <taxon>Embryophyta</taxon>
        <taxon>Tracheophyta</taxon>
        <taxon>Spermatophyta</taxon>
        <taxon>Magnoliopsida</taxon>
        <taxon>eudicotyledons</taxon>
        <taxon>Gunneridae</taxon>
        <taxon>Pentapetalae</taxon>
        <taxon>rosids</taxon>
        <taxon>malvids</taxon>
        <taxon>Malvales</taxon>
        <taxon>Malvaceae</taxon>
        <taxon>Malvoideae</taxon>
        <taxon>Gossypium</taxon>
    </lineage>
</organism>
<evidence type="ECO:0000313" key="1">
    <source>
        <dbReference type="EMBL" id="PPR95864.1"/>
    </source>
</evidence>
<dbReference type="Proteomes" id="UP000239757">
    <property type="component" value="Unassembled WGS sequence"/>
</dbReference>
<accession>A0A2P5WXQ1</accession>
<dbReference type="EMBL" id="KZ666169">
    <property type="protein sequence ID" value="PPR95864.1"/>
    <property type="molecule type" value="Genomic_DNA"/>
</dbReference>
<evidence type="ECO:0000313" key="2">
    <source>
        <dbReference type="Proteomes" id="UP000239757"/>
    </source>
</evidence>
<dbReference type="AlphaFoldDB" id="A0A2P5WXQ1"/>
<name>A0A2P5WXQ1_GOSBA</name>
<protein>
    <submittedName>
        <fullName evidence="1">Uncharacterized protein</fullName>
    </submittedName>
</protein>
<reference evidence="1 2" key="1">
    <citation type="submission" date="2015-01" db="EMBL/GenBank/DDBJ databases">
        <title>Genome of allotetraploid Gossypium barbadense reveals genomic plasticity and fiber elongation in cotton evolution.</title>
        <authorList>
            <person name="Chen X."/>
            <person name="Liu X."/>
            <person name="Zhao B."/>
            <person name="Zheng H."/>
            <person name="Hu Y."/>
            <person name="Lu G."/>
            <person name="Yang C."/>
            <person name="Chen J."/>
            <person name="Shan C."/>
            <person name="Zhang L."/>
            <person name="Zhou Y."/>
            <person name="Wang L."/>
            <person name="Guo W."/>
            <person name="Bai Y."/>
            <person name="Ruan J."/>
            <person name="Shangguan X."/>
            <person name="Mao Y."/>
            <person name="Jiang J."/>
            <person name="Zhu Y."/>
            <person name="Lei J."/>
            <person name="Kang H."/>
            <person name="Chen S."/>
            <person name="He X."/>
            <person name="Wang R."/>
            <person name="Wang Y."/>
            <person name="Chen J."/>
            <person name="Wang L."/>
            <person name="Yu S."/>
            <person name="Wang B."/>
            <person name="Wei J."/>
            <person name="Song S."/>
            <person name="Lu X."/>
            <person name="Gao Z."/>
            <person name="Gu W."/>
            <person name="Deng X."/>
            <person name="Ma D."/>
            <person name="Wang S."/>
            <person name="Liang W."/>
            <person name="Fang L."/>
            <person name="Cai C."/>
            <person name="Zhu X."/>
            <person name="Zhou B."/>
            <person name="Zhang Y."/>
            <person name="Chen Z."/>
            <person name="Xu S."/>
            <person name="Zhu R."/>
            <person name="Wang S."/>
            <person name="Zhang T."/>
            <person name="Zhao G."/>
        </authorList>
    </citation>
    <scope>NUCLEOTIDE SEQUENCE [LARGE SCALE GENOMIC DNA]</scope>
    <source>
        <strain evidence="2">cv. Xinhai21</strain>
        <tissue evidence="1">Leaf</tissue>
    </source>
</reference>
<proteinExistence type="predicted"/>
<gene>
    <name evidence="1" type="ORF">GOBAR_AA24806</name>
</gene>